<dbReference type="STRING" id="472181.SAMN05216271_1558"/>
<feature type="domain" description="Histidine kinase" evidence="5">
    <location>
        <begin position="317"/>
        <end position="528"/>
    </location>
</feature>
<dbReference type="Proteomes" id="UP000243413">
    <property type="component" value="Chromosome I"/>
</dbReference>
<dbReference type="InterPro" id="IPR005467">
    <property type="entry name" value="His_kinase_dom"/>
</dbReference>
<dbReference type="EMBL" id="LT629763">
    <property type="protein sequence ID" value="SDS27544.1"/>
    <property type="molecule type" value="Genomic_DNA"/>
</dbReference>
<dbReference type="Gene3D" id="1.10.287.130">
    <property type="match status" value="1"/>
</dbReference>
<feature type="transmembrane region" description="Helical" evidence="4">
    <location>
        <begin position="127"/>
        <end position="147"/>
    </location>
</feature>
<dbReference type="InterPro" id="IPR003661">
    <property type="entry name" value="HisK_dim/P_dom"/>
</dbReference>
<keyword evidence="6" id="KW-0418">Kinase</keyword>
<dbReference type="EC" id="2.7.13.3" evidence="2"/>
<dbReference type="PRINTS" id="PR00344">
    <property type="entry name" value="BCTRLSENSOR"/>
</dbReference>
<dbReference type="PANTHER" id="PTHR43065">
    <property type="entry name" value="SENSOR HISTIDINE KINASE"/>
    <property type="match status" value="1"/>
</dbReference>
<feature type="transmembrane region" description="Helical" evidence="4">
    <location>
        <begin position="153"/>
        <end position="171"/>
    </location>
</feature>
<dbReference type="SMART" id="SM00387">
    <property type="entry name" value="HATPase_c"/>
    <property type="match status" value="1"/>
</dbReference>
<dbReference type="PROSITE" id="PS50109">
    <property type="entry name" value="HIS_KIN"/>
    <property type="match status" value="1"/>
</dbReference>
<dbReference type="SUPFAM" id="SSF55874">
    <property type="entry name" value="ATPase domain of HSP90 chaperone/DNA topoisomerase II/histidine kinase"/>
    <property type="match status" value="1"/>
</dbReference>
<feature type="transmembrane region" description="Helical" evidence="4">
    <location>
        <begin position="52"/>
        <end position="71"/>
    </location>
</feature>
<dbReference type="CDD" id="cd00075">
    <property type="entry name" value="HATPase"/>
    <property type="match status" value="1"/>
</dbReference>
<evidence type="ECO:0000313" key="7">
    <source>
        <dbReference type="Proteomes" id="UP000243413"/>
    </source>
</evidence>
<evidence type="ECO:0000313" key="6">
    <source>
        <dbReference type="EMBL" id="SDS27544.1"/>
    </source>
</evidence>
<name>A0A1H1QVR7_9GAMM</name>
<proteinExistence type="predicted"/>
<keyword evidence="4" id="KW-1133">Transmembrane helix</keyword>
<dbReference type="SMART" id="SM00388">
    <property type="entry name" value="HisKA"/>
    <property type="match status" value="1"/>
</dbReference>
<dbReference type="AlphaFoldDB" id="A0A1H1QVR7"/>
<evidence type="ECO:0000256" key="1">
    <source>
        <dbReference type="ARBA" id="ARBA00000085"/>
    </source>
</evidence>
<accession>A0A1H1QVR7</accession>
<organism evidence="6 7">
    <name type="scientific">Halopseudomonas sabulinigri</name>
    <dbReference type="NCBI Taxonomy" id="472181"/>
    <lineage>
        <taxon>Bacteria</taxon>
        <taxon>Pseudomonadati</taxon>
        <taxon>Pseudomonadota</taxon>
        <taxon>Gammaproteobacteria</taxon>
        <taxon>Pseudomonadales</taxon>
        <taxon>Pseudomonadaceae</taxon>
        <taxon>Halopseudomonas</taxon>
    </lineage>
</organism>
<dbReference type="OrthoDB" id="9815750at2"/>
<dbReference type="Pfam" id="PF02518">
    <property type="entry name" value="HATPase_c"/>
    <property type="match status" value="1"/>
</dbReference>
<dbReference type="CDD" id="cd00082">
    <property type="entry name" value="HisKA"/>
    <property type="match status" value="1"/>
</dbReference>
<evidence type="ECO:0000256" key="2">
    <source>
        <dbReference type="ARBA" id="ARBA00012438"/>
    </source>
</evidence>
<dbReference type="Pfam" id="PF00512">
    <property type="entry name" value="HisKA"/>
    <property type="match status" value="1"/>
</dbReference>
<dbReference type="PANTHER" id="PTHR43065:SF52">
    <property type="entry name" value="SENSOR PROTEIN KINASE PILS"/>
    <property type="match status" value="1"/>
</dbReference>
<dbReference type="Gene3D" id="3.30.565.10">
    <property type="entry name" value="Histidine kinase-like ATPase, C-terminal domain"/>
    <property type="match status" value="1"/>
</dbReference>
<dbReference type="InterPro" id="IPR036097">
    <property type="entry name" value="HisK_dim/P_sf"/>
</dbReference>
<gene>
    <name evidence="6" type="ORF">SAMN05216271_1558</name>
</gene>
<dbReference type="SUPFAM" id="SSF47384">
    <property type="entry name" value="Homodimeric domain of signal transducing histidine kinase"/>
    <property type="match status" value="1"/>
</dbReference>
<dbReference type="InterPro" id="IPR003594">
    <property type="entry name" value="HATPase_dom"/>
</dbReference>
<dbReference type="InterPro" id="IPR004358">
    <property type="entry name" value="Sig_transdc_His_kin-like_C"/>
</dbReference>
<keyword evidence="4" id="KW-0472">Membrane</keyword>
<dbReference type="RefSeq" id="WP_092285417.1">
    <property type="nucleotide sequence ID" value="NZ_LT629763.1"/>
</dbReference>
<keyword evidence="6" id="KW-0808">Transferase</keyword>
<evidence type="ECO:0000256" key="4">
    <source>
        <dbReference type="SAM" id="Phobius"/>
    </source>
</evidence>
<dbReference type="Pfam" id="PF25323">
    <property type="entry name" value="6TM_PilS"/>
    <property type="match status" value="1"/>
</dbReference>
<feature type="transmembrane region" description="Helical" evidence="4">
    <location>
        <begin position="78"/>
        <end position="98"/>
    </location>
</feature>
<sequence>MSNLTEQQQIDSHRPRILRLYNLYRVILGFGLTLLTNAVLRDGLLELSNPAIYEKASWIYLFINVLIALLLHRGRRDLHVFLVTLVDIGLLGVIFFAAGGVGSGFGNLLIIPVAIGNILLHGRIGLLLPALASIGLIYLTFFLSLTHPYVGQSYLQVGVLGCIYFAVALFVQRFSRRLYLSESLAQQQAASLASLEQLNQLIIQRMRTGIIVVGPDNRIITGNEASAQMLARPIQAGPALDKLVPELDQRLQQWRRNPSTRSTSFHSHSGSAEILANFKPLGGSGDKTILIFLDDNTQVAQQAQQLKLASLGRLTASIAHEIRNPLGAISHAAQLLNESDQLCKQDVRLTEIIQQHSQRMNRVIETVLELSRRRPSEPQLVDLALWTSSFLTDFRAANPPTDIIECEIEKEGILTRIDPNQMTQVLNNLCQNALRYSGSAGSERTIYLKLYEDGISQLPTLEVIDYGPGVADEHVGHIFEPFYTTEASGTGLGLYISRELSESNQARLEYEAATPTGSCMRITFAHPKRLV</sequence>
<dbReference type="GO" id="GO:0000155">
    <property type="term" value="F:phosphorelay sensor kinase activity"/>
    <property type="evidence" value="ECO:0007669"/>
    <property type="project" value="InterPro"/>
</dbReference>
<protein>
    <recommendedName>
        <fullName evidence="2">histidine kinase</fullName>
        <ecNumber evidence="2">2.7.13.3</ecNumber>
    </recommendedName>
</protein>
<evidence type="ECO:0000256" key="3">
    <source>
        <dbReference type="ARBA" id="ARBA00022553"/>
    </source>
</evidence>
<feature type="transmembrane region" description="Helical" evidence="4">
    <location>
        <begin position="21"/>
        <end position="40"/>
    </location>
</feature>
<reference evidence="7" key="1">
    <citation type="submission" date="2016-10" db="EMBL/GenBank/DDBJ databases">
        <authorList>
            <person name="Varghese N."/>
            <person name="Submissions S."/>
        </authorList>
    </citation>
    <scope>NUCLEOTIDE SEQUENCE [LARGE SCALE GENOMIC DNA]</scope>
    <source>
        <strain evidence="7">JCM 14963</strain>
    </source>
</reference>
<dbReference type="InterPro" id="IPR036890">
    <property type="entry name" value="HATPase_C_sf"/>
</dbReference>
<keyword evidence="3" id="KW-0597">Phosphoprotein</keyword>
<comment type="catalytic activity">
    <reaction evidence="1">
        <text>ATP + protein L-histidine = ADP + protein N-phospho-L-histidine.</text>
        <dbReference type="EC" id="2.7.13.3"/>
    </reaction>
</comment>
<evidence type="ECO:0000259" key="5">
    <source>
        <dbReference type="PROSITE" id="PS50109"/>
    </source>
</evidence>
<keyword evidence="4" id="KW-0812">Transmembrane</keyword>